<feature type="region of interest" description="Disordered" evidence="1">
    <location>
        <begin position="1"/>
        <end position="25"/>
    </location>
</feature>
<feature type="region of interest" description="Disordered" evidence="1">
    <location>
        <begin position="220"/>
        <end position="285"/>
    </location>
</feature>
<reference evidence="3 4" key="1">
    <citation type="submission" date="2019-03" db="EMBL/GenBank/DDBJ databases">
        <title>Rhodosporidium diobovatum UCD-FST 08-225 genome sequencing, assembly, and annotation.</title>
        <authorList>
            <person name="Fakankun I.U."/>
            <person name="Fristensky B."/>
            <person name="Levin D.B."/>
        </authorList>
    </citation>
    <scope>NUCLEOTIDE SEQUENCE [LARGE SCALE GENOMIC DNA]</scope>
    <source>
        <strain evidence="3 4">UCD-FST 08-225</strain>
    </source>
</reference>
<feature type="compositionally biased region" description="Low complexity" evidence="1">
    <location>
        <begin position="12"/>
        <end position="25"/>
    </location>
</feature>
<accession>A0A5C5G271</accession>
<gene>
    <name evidence="3" type="ORF">DMC30DRAFT_450725</name>
</gene>
<dbReference type="SUPFAM" id="SSF52768">
    <property type="entry name" value="Arginase/deacetylase"/>
    <property type="match status" value="1"/>
</dbReference>
<dbReference type="InterPro" id="IPR023696">
    <property type="entry name" value="Ureohydrolase_dom_sf"/>
</dbReference>
<dbReference type="EMBL" id="SOZI01000014">
    <property type="protein sequence ID" value="TNY23223.1"/>
    <property type="molecule type" value="Genomic_DNA"/>
</dbReference>
<dbReference type="GO" id="GO:0004407">
    <property type="term" value="F:histone deacetylase activity"/>
    <property type="evidence" value="ECO:0007669"/>
    <property type="project" value="TreeGrafter"/>
</dbReference>
<comment type="caution">
    <text evidence="3">The sequence shown here is derived from an EMBL/GenBank/DDBJ whole genome shotgun (WGS) entry which is preliminary data.</text>
</comment>
<evidence type="ECO:0000259" key="2">
    <source>
        <dbReference type="Pfam" id="PF00850"/>
    </source>
</evidence>
<dbReference type="AlphaFoldDB" id="A0A5C5G271"/>
<feature type="compositionally biased region" description="Basic and acidic residues" evidence="1">
    <location>
        <begin position="1"/>
        <end position="11"/>
    </location>
</feature>
<feature type="compositionally biased region" description="Polar residues" evidence="1">
    <location>
        <begin position="252"/>
        <end position="271"/>
    </location>
</feature>
<dbReference type="Proteomes" id="UP000311382">
    <property type="component" value="Unassembled WGS sequence"/>
</dbReference>
<dbReference type="GO" id="GO:0010468">
    <property type="term" value="P:regulation of gene expression"/>
    <property type="evidence" value="ECO:0007669"/>
    <property type="project" value="UniProtKB-ARBA"/>
</dbReference>
<dbReference type="STRING" id="5288.A0A5C5G271"/>
<organism evidence="3 4">
    <name type="scientific">Rhodotorula diobovata</name>
    <dbReference type="NCBI Taxonomy" id="5288"/>
    <lineage>
        <taxon>Eukaryota</taxon>
        <taxon>Fungi</taxon>
        <taxon>Dikarya</taxon>
        <taxon>Basidiomycota</taxon>
        <taxon>Pucciniomycotina</taxon>
        <taxon>Microbotryomycetes</taxon>
        <taxon>Sporidiobolales</taxon>
        <taxon>Sporidiobolaceae</taxon>
        <taxon>Rhodotorula</taxon>
    </lineage>
</organism>
<proteinExistence type="predicted"/>
<evidence type="ECO:0000313" key="3">
    <source>
        <dbReference type="EMBL" id="TNY23223.1"/>
    </source>
</evidence>
<feature type="compositionally biased region" description="Low complexity" evidence="1">
    <location>
        <begin position="37"/>
        <end position="52"/>
    </location>
</feature>
<dbReference type="PRINTS" id="PR01270">
    <property type="entry name" value="HDASUPER"/>
</dbReference>
<protein>
    <submittedName>
        <fullName evidence="3">Arginase/deacetylase</fullName>
    </submittedName>
</protein>
<dbReference type="Gene3D" id="3.40.800.20">
    <property type="entry name" value="Histone deacetylase domain"/>
    <property type="match status" value="1"/>
</dbReference>
<keyword evidence="4" id="KW-1185">Reference proteome</keyword>
<feature type="domain" description="Histone deacetylase" evidence="2">
    <location>
        <begin position="310"/>
        <end position="606"/>
    </location>
</feature>
<feature type="compositionally biased region" description="Low complexity" evidence="1">
    <location>
        <begin position="686"/>
        <end position="704"/>
    </location>
</feature>
<evidence type="ECO:0000256" key="1">
    <source>
        <dbReference type="SAM" id="MobiDB-lite"/>
    </source>
</evidence>
<dbReference type="OrthoDB" id="5232919at2759"/>
<name>A0A5C5G271_9BASI</name>
<dbReference type="PANTHER" id="PTHR47558">
    <property type="entry name" value="HISTONE DEACETYLASE HOS3"/>
    <property type="match status" value="1"/>
</dbReference>
<dbReference type="InterPro" id="IPR000286">
    <property type="entry name" value="HDACs"/>
</dbReference>
<dbReference type="PANTHER" id="PTHR47558:SF1">
    <property type="entry name" value="HISTONE DEACETYLASE HOS3"/>
    <property type="match status" value="1"/>
</dbReference>
<sequence>MDRPDQGHRTSDNAPAGAASPPASDSLLLASLGLLSLNTPAAPPTQAQTATQGVPNISNLDEKPTAPIAAGPSHAAPDLSHAPPPPLAGSPPATSSSRTAVLFQPACALHRYVRNHDIGTIVERPQRLRAVKTGVAAAWARLEERHVASGGARWTPPVPVTASSGADELDDLLKGLSLTGAAGSSDVKGKGKAREVVGGPFDILSSSAMMRIDNRALRLVHPSPNRAPDDKGEGDGWSTVSSDSSPPLEPNPASSPSRQTRQASRPSSPTKRSAKPAPRPWPAQLQDLCRRSSSAILVEPFSEIPPHLPQGDLYLCQESEQAIFGALGAVCEGVDRIVERREGCDRAFVAIRPPGHHCGEANPQGFCFVNNVAVAAAHAHVQHGINRVVILDIDLHHGNGTQELVYRTNAEAQRILAPQARATPAASPRKSTSPRKAAAPPAAPAPEPPQPLQIMYGSLHDIWSYPCEDGDPSLVSAASLSIAGGHGQWLSNVHLEPFTSEEQFHHELYPRYREGLIGRAEEFCRRAGGEGDKTLVIVSAGFDASEHESPGMSRHKRNVPTSFYRRFALDAVSLAAAHAGGKVLGVLEGGYSDRALASGTAAFLTGLVGGGEDAGVPPQAREREDAWWAEPHLKKLEKACSVGKARRGVPAGALIGADTFPSSADPWLARAVDIFSRIEEGAVLPSSSSTGATTTTTTTSVSQSGRDKAALQPSAPRQLRERKVRHNYAGLDDGSTPMPSPVRHAAATAPAAAAAATTLTAQVKREEAVVPALVPPVPVVAPEGDAALQQPVPMAKPAVRFTWKQGGFGGEPRS</sequence>
<feature type="compositionally biased region" description="Pro residues" evidence="1">
    <location>
        <begin position="441"/>
        <end position="451"/>
    </location>
</feature>
<evidence type="ECO:0000313" key="4">
    <source>
        <dbReference type="Proteomes" id="UP000311382"/>
    </source>
</evidence>
<dbReference type="InterPro" id="IPR053244">
    <property type="entry name" value="HDAC_HD_type_1"/>
</dbReference>
<dbReference type="InterPro" id="IPR023801">
    <property type="entry name" value="His_deacetylse_dom"/>
</dbReference>
<dbReference type="InterPro" id="IPR037138">
    <property type="entry name" value="His_deacetylse_dom_sf"/>
</dbReference>
<feature type="region of interest" description="Disordered" evidence="1">
    <location>
        <begin position="37"/>
        <end position="96"/>
    </location>
</feature>
<dbReference type="Pfam" id="PF00850">
    <property type="entry name" value="Hist_deacetyl"/>
    <property type="match status" value="1"/>
</dbReference>
<feature type="region of interest" description="Disordered" evidence="1">
    <location>
        <begin position="417"/>
        <end position="451"/>
    </location>
</feature>
<feature type="region of interest" description="Disordered" evidence="1">
    <location>
        <begin position="684"/>
        <end position="723"/>
    </location>
</feature>
<dbReference type="GO" id="GO:0005634">
    <property type="term" value="C:nucleus"/>
    <property type="evidence" value="ECO:0007669"/>
    <property type="project" value="TreeGrafter"/>
</dbReference>